<dbReference type="InterPro" id="IPR008254">
    <property type="entry name" value="Flavodoxin/NO_synth"/>
</dbReference>
<dbReference type="RefSeq" id="WP_256130433.1">
    <property type="nucleotide sequence ID" value="NZ_JANFXK010000001.1"/>
</dbReference>
<accession>A0ABT1RJ89</accession>
<dbReference type="Gene3D" id="3.40.50.360">
    <property type="match status" value="1"/>
</dbReference>
<dbReference type="SUPFAM" id="SSF52218">
    <property type="entry name" value="Flavoproteins"/>
    <property type="match status" value="1"/>
</dbReference>
<dbReference type="Pfam" id="PF12682">
    <property type="entry name" value="Flavodoxin_4"/>
    <property type="match status" value="1"/>
</dbReference>
<evidence type="ECO:0000313" key="2">
    <source>
        <dbReference type="EMBL" id="MCQ4635235.1"/>
    </source>
</evidence>
<protein>
    <submittedName>
        <fullName evidence="2">Flavodoxin</fullName>
    </submittedName>
</protein>
<dbReference type="InterPro" id="IPR029039">
    <property type="entry name" value="Flavoprotein-like_sf"/>
</dbReference>
<evidence type="ECO:0000259" key="1">
    <source>
        <dbReference type="Pfam" id="PF12682"/>
    </source>
</evidence>
<reference evidence="2 3" key="1">
    <citation type="submission" date="2022-06" db="EMBL/GenBank/DDBJ databases">
        <title>Isolation of gut microbiota from human fecal samples.</title>
        <authorList>
            <person name="Pamer E.G."/>
            <person name="Barat B."/>
            <person name="Waligurski E."/>
            <person name="Medina S."/>
            <person name="Paddock L."/>
            <person name="Mostad J."/>
        </authorList>
    </citation>
    <scope>NUCLEOTIDE SEQUENCE [LARGE SCALE GENOMIC DNA]</scope>
    <source>
        <strain evidence="2 3">SL.3.17</strain>
    </source>
</reference>
<comment type="caution">
    <text evidence="2">The sequence shown here is derived from an EMBL/GenBank/DDBJ whole genome shotgun (WGS) entry which is preliminary data.</text>
</comment>
<sequence length="160" mass="17817">MNKKLVAYFSCSGVTGKVAEKLAEAAGADLYEIKPQLPYTAADLDWMDKKSRSTVEMNDPSSRPAILDSVQGMDSYDVVFVGFPIWWYTAPTIINTFLESYDFSSKTIVPFATSGGSGITGCGKKLQPSCSPQTKWREGKLWNSNVTRERLAEWVERLEL</sequence>
<organism evidence="2 3">
    <name type="scientific">Anaerovorax odorimutans</name>
    <dbReference type="NCBI Taxonomy" id="109327"/>
    <lineage>
        <taxon>Bacteria</taxon>
        <taxon>Bacillati</taxon>
        <taxon>Bacillota</taxon>
        <taxon>Clostridia</taxon>
        <taxon>Peptostreptococcales</taxon>
        <taxon>Anaerovoracaceae</taxon>
        <taxon>Anaerovorax</taxon>
    </lineage>
</organism>
<keyword evidence="3" id="KW-1185">Reference proteome</keyword>
<evidence type="ECO:0000313" key="3">
    <source>
        <dbReference type="Proteomes" id="UP001524502"/>
    </source>
</evidence>
<dbReference type="PANTHER" id="PTHR39201">
    <property type="entry name" value="EXPORTED PROTEIN-RELATED"/>
    <property type="match status" value="1"/>
</dbReference>
<proteinExistence type="predicted"/>
<dbReference type="NCBIfam" id="NF005501">
    <property type="entry name" value="PRK07116.1"/>
    <property type="match status" value="1"/>
</dbReference>
<dbReference type="PANTHER" id="PTHR39201:SF1">
    <property type="entry name" value="FLAVODOXIN-LIKE DOMAIN-CONTAINING PROTEIN"/>
    <property type="match status" value="1"/>
</dbReference>
<dbReference type="Proteomes" id="UP001524502">
    <property type="component" value="Unassembled WGS sequence"/>
</dbReference>
<name>A0ABT1RJ89_9FIRM</name>
<feature type="domain" description="Flavodoxin-like" evidence="1">
    <location>
        <begin position="3"/>
        <end position="157"/>
    </location>
</feature>
<dbReference type="EMBL" id="JANFXK010000001">
    <property type="protein sequence ID" value="MCQ4635235.1"/>
    <property type="molecule type" value="Genomic_DNA"/>
</dbReference>
<gene>
    <name evidence="2" type="ORF">NE619_00620</name>
</gene>